<reference evidence="6 7" key="1">
    <citation type="journal article" date="2016" name="MBio">
        <title>Lateral Gene Transfer in a Heavy Metal-Contaminated-Groundwater Microbial Community.</title>
        <authorList>
            <person name="Hemme C.L."/>
            <person name="Green S.J."/>
            <person name="Rishishwar L."/>
            <person name="Prakash O."/>
            <person name="Pettenato A."/>
            <person name="Chakraborty R."/>
            <person name="Deutschbauer A.M."/>
            <person name="Van Nostrand J.D."/>
            <person name="Wu L."/>
            <person name="He Z."/>
            <person name="Jordan I.K."/>
            <person name="Hazen T.C."/>
            <person name="Arkin A.P."/>
            <person name="Kostka J.E."/>
            <person name="Zhou J."/>
        </authorList>
    </citation>
    <scope>NUCLEOTIDE SEQUENCE [LARGE SCALE GENOMIC DNA]</scope>
    <source>
        <strain evidence="6 7">FW104-T7</strain>
    </source>
</reference>
<dbReference type="Pfam" id="PF06803">
    <property type="entry name" value="DUF1232"/>
    <property type="match status" value="1"/>
</dbReference>
<evidence type="ECO:0000313" key="7">
    <source>
        <dbReference type="Proteomes" id="UP000076131"/>
    </source>
</evidence>
<dbReference type="AlphaFoldDB" id="A0A154QFV3"/>
<feature type="domain" description="DUF1232" evidence="5">
    <location>
        <begin position="50"/>
        <end position="85"/>
    </location>
</feature>
<dbReference type="Proteomes" id="UP000076131">
    <property type="component" value="Unassembled WGS sequence"/>
</dbReference>
<gene>
    <name evidence="6" type="ORF">RHOFW104T7_00165</name>
</gene>
<dbReference type="InterPro" id="IPR010652">
    <property type="entry name" value="DUF1232"/>
</dbReference>
<keyword evidence="3" id="KW-1133">Transmembrane helix</keyword>
<evidence type="ECO:0000256" key="3">
    <source>
        <dbReference type="ARBA" id="ARBA00022989"/>
    </source>
</evidence>
<evidence type="ECO:0000256" key="4">
    <source>
        <dbReference type="ARBA" id="ARBA00023136"/>
    </source>
</evidence>
<keyword evidence="2" id="KW-0812">Transmembrane</keyword>
<comment type="caution">
    <text evidence="6">The sequence shown here is derived from an EMBL/GenBank/DDBJ whole genome shotgun (WGS) entry which is preliminary data.</text>
</comment>
<proteinExistence type="predicted"/>
<name>A0A154QFV3_9GAMM</name>
<comment type="subcellular location">
    <subcellularLocation>
        <location evidence="1">Endomembrane system</location>
        <topology evidence="1">Multi-pass membrane protein</topology>
    </subcellularLocation>
</comment>
<evidence type="ECO:0000256" key="1">
    <source>
        <dbReference type="ARBA" id="ARBA00004127"/>
    </source>
</evidence>
<dbReference type="RefSeq" id="WP_008439647.1">
    <property type="nucleotide sequence ID" value="NZ_LVJS01000080.1"/>
</dbReference>
<keyword evidence="4" id="KW-0472">Membrane</keyword>
<dbReference type="EMBL" id="LVJS01000080">
    <property type="protein sequence ID" value="KZC22541.1"/>
    <property type="molecule type" value="Genomic_DNA"/>
</dbReference>
<dbReference type="PIRSF" id="PIRSF031804">
    <property type="entry name" value="UCP031804"/>
    <property type="match status" value="1"/>
</dbReference>
<sequence>MSSDEFVSAYSDASFWDKVKKYASTAGERVLEPALKMYYAALDSDTPVWAKTTIFASLGYFISPIDAIPDITPVVGYADDLGVLVAAVAATAAHIKDEHVQKAKETLRGWFS</sequence>
<organism evidence="6 7">
    <name type="scientific">Rhodanobacter thiooxydans</name>
    <dbReference type="NCBI Taxonomy" id="416169"/>
    <lineage>
        <taxon>Bacteria</taxon>
        <taxon>Pseudomonadati</taxon>
        <taxon>Pseudomonadota</taxon>
        <taxon>Gammaproteobacteria</taxon>
        <taxon>Lysobacterales</taxon>
        <taxon>Rhodanobacteraceae</taxon>
        <taxon>Rhodanobacter</taxon>
    </lineage>
</organism>
<evidence type="ECO:0000259" key="5">
    <source>
        <dbReference type="Pfam" id="PF06803"/>
    </source>
</evidence>
<evidence type="ECO:0000256" key="2">
    <source>
        <dbReference type="ARBA" id="ARBA00022692"/>
    </source>
</evidence>
<protein>
    <recommendedName>
        <fullName evidence="5">DUF1232 domain-containing protein</fullName>
    </recommendedName>
</protein>
<keyword evidence="7" id="KW-1185">Reference proteome</keyword>
<evidence type="ECO:0000313" key="6">
    <source>
        <dbReference type="EMBL" id="KZC22541.1"/>
    </source>
</evidence>
<dbReference type="InterPro" id="IPR016983">
    <property type="entry name" value="UCP031804"/>
</dbReference>
<dbReference type="eggNOG" id="COG3339">
    <property type="taxonomic scope" value="Bacteria"/>
</dbReference>
<dbReference type="GO" id="GO:0012505">
    <property type="term" value="C:endomembrane system"/>
    <property type="evidence" value="ECO:0007669"/>
    <property type="project" value="UniProtKB-SubCell"/>
</dbReference>
<accession>A0A154QFV3</accession>